<comment type="caution">
    <text evidence="1">The sequence shown here is derived from an EMBL/GenBank/DDBJ whole genome shotgun (WGS) entry which is preliminary data.</text>
</comment>
<reference evidence="1" key="1">
    <citation type="submission" date="2020-03" db="EMBL/GenBank/DDBJ databases">
        <authorList>
            <person name="Weist P."/>
        </authorList>
    </citation>
    <scope>NUCLEOTIDE SEQUENCE</scope>
</reference>
<gene>
    <name evidence="1" type="ORF">PLEPLA_LOCUS42776</name>
</gene>
<protein>
    <submittedName>
        <fullName evidence="1">Uncharacterized protein</fullName>
    </submittedName>
</protein>
<proteinExistence type="predicted"/>
<evidence type="ECO:0000313" key="2">
    <source>
        <dbReference type="Proteomes" id="UP001153269"/>
    </source>
</evidence>
<dbReference type="Proteomes" id="UP001153269">
    <property type="component" value="Unassembled WGS sequence"/>
</dbReference>
<evidence type="ECO:0000313" key="1">
    <source>
        <dbReference type="EMBL" id="CAB1455006.1"/>
    </source>
</evidence>
<accession>A0A9N7VVA2</accession>
<dbReference type="EMBL" id="CADEAL010004236">
    <property type="protein sequence ID" value="CAB1455006.1"/>
    <property type="molecule type" value="Genomic_DNA"/>
</dbReference>
<keyword evidence="2" id="KW-1185">Reference proteome</keyword>
<organism evidence="1 2">
    <name type="scientific">Pleuronectes platessa</name>
    <name type="common">European plaice</name>
    <dbReference type="NCBI Taxonomy" id="8262"/>
    <lineage>
        <taxon>Eukaryota</taxon>
        <taxon>Metazoa</taxon>
        <taxon>Chordata</taxon>
        <taxon>Craniata</taxon>
        <taxon>Vertebrata</taxon>
        <taxon>Euteleostomi</taxon>
        <taxon>Actinopterygii</taxon>
        <taxon>Neopterygii</taxon>
        <taxon>Teleostei</taxon>
        <taxon>Neoteleostei</taxon>
        <taxon>Acanthomorphata</taxon>
        <taxon>Carangaria</taxon>
        <taxon>Pleuronectiformes</taxon>
        <taxon>Pleuronectoidei</taxon>
        <taxon>Pleuronectidae</taxon>
        <taxon>Pleuronectes</taxon>
    </lineage>
</organism>
<name>A0A9N7VVA2_PLEPL</name>
<dbReference type="AlphaFoldDB" id="A0A9N7VVA2"/>
<sequence length="115" mass="12817">MASSSELQSFSLPAFLKASDACVDDSRNQVSNFPPQSHPITLGRLADFVRVTKRVCPQRLCEETNGAVLTLSVDSGHLSNMPIVAMTQEQFVRLRAHADNQGENIWRSPYKEEKL</sequence>